<name>A0ACB0L2X4_TRIPR</name>
<proteinExistence type="predicted"/>
<dbReference type="EMBL" id="CASHSV030000409">
    <property type="protein sequence ID" value="CAJ2663656.1"/>
    <property type="molecule type" value="Genomic_DNA"/>
</dbReference>
<keyword evidence="2" id="KW-1185">Reference proteome</keyword>
<sequence length="190" mass="21574">MVYSTTMTTTYGTIPTSPTLPTPPKLEYITRGKQRIKAGLGTRRPWKTMFDLRSLGIPTNGLPEAISRIRVNISYFRMNYTMVMLLILFLSLLWHPISLIVFVLLMAAWLFFYFLRDQPVILWGRLVDDRLVVVFMAFVTVGLLLLTQATVNIVVAVSVAVVVVVVHAAFRKTEDLFFEEEEEVIVSVAS</sequence>
<dbReference type="Proteomes" id="UP001177021">
    <property type="component" value="Unassembled WGS sequence"/>
</dbReference>
<reference evidence="1" key="1">
    <citation type="submission" date="2023-10" db="EMBL/GenBank/DDBJ databases">
        <authorList>
            <person name="Rodriguez Cubillos JULIANA M."/>
            <person name="De Vega J."/>
        </authorList>
    </citation>
    <scope>NUCLEOTIDE SEQUENCE</scope>
</reference>
<organism evidence="1 2">
    <name type="scientific">Trifolium pratense</name>
    <name type="common">Red clover</name>
    <dbReference type="NCBI Taxonomy" id="57577"/>
    <lineage>
        <taxon>Eukaryota</taxon>
        <taxon>Viridiplantae</taxon>
        <taxon>Streptophyta</taxon>
        <taxon>Embryophyta</taxon>
        <taxon>Tracheophyta</taxon>
        <taxon>Spermatophyta</taxon>
        <taxon>Magnoliopsida</taxon>
        <taxon>eudicotyledons</taxon>
        <taxon>Gunneridae</taxon>
        <taxon>Pentapetalae</taxon>
        <taxon>rosids</taxon>
        <taxon>fabids</taxon>
        <taxon>Fabales</taxon>
        <taxon>Fabaceae</taxon>
        <taxon>Papilionoideae</taxon>
        <taxon>50 kb inversion clade</taxon>
        <taxon>NPAAA clade</taxon>
        <taxon>Hologalegina</taxon>
        <taxon>IRL clade</taxon>
        <taxon>Trifolieae</taxon>
        <taxon>Trifolium</taxon>
    </lineage>
</organism>
<evidence type="ECO:0000313" key="2">
    <source>
        <dbReference type="Proteomes" id="UP001177021"/>
    </source>
</evidence>
<protein>
    <submittedName>
        <fullName evidence="1">Uncharacterized protein</fullName>
    </submittedName>
</protein>
<evidence type="ECO:0000313" key="1">
    <source>
        <dbReference type="EMBL" id="CAJ2663656.1"/>
    </source>
</evidence>
<gene>
    <name evidence="1" type="ORF">MILVUS5_LOCUS29041</name>
</gene>
<accession>A0ACB0L2X4</accession>
<comment type="caution">
    <text evidence="1">The sequence shown here is derived from an EMBL/GenBank/DDBJ whole genome shotgun (WGS) entry which is preliminary data.</text>
</comment>